<feature type="domain" description="TubC N-terminal docking" evidence="2">
    <location>
        <begin position="11"/>
        <end position="61"/>
    </location>
</feature>
<dbReference type="Proteomes" id="UP000214684">
    <property type="component" value="Unassembled WGS sequence"/>
</dbReference>
<evidence type="ECO:0000313" key="4">
    <source>
        <dbReference type="Proteomes" id="UP000214684"/>
    </source>
</evidence>
<evidence type="ECO:0000259" key="2">
    <source>
        <dbReference type="Pfam" id="PF18563"/>
    </source>
</evidence>
<protein>
    <recommendedName>
        <fullName evidence="5">Condensation domain-containing protein</fullName>
    </recommendedName>
</protein>
<proteinExistence type="predicted"/>
<gene>
    <name evidence="3" type="ORF">B0A64_24810</name>
</gene>
<dbReference type="AlphaFoldDB" id="A0A227NBL8"/>
<dbReference type="Gene3D" id="3.30.559.10">
    <property type="entry name" value="Chloramphenicol acetyltransferase-like domain"/>
    <property type="match status" value="1"/>
</dbReference>
<feature type="non-terminal residue" evidence="3">
    <location>
        <position position="179"/>
    </location>
</feature>
<evidence type="ECO:0000313" key="3">
    <source>
        <dbReference type="EMBL" id="OXE94977.1"/>
    </source>
</evidence>
<dbReference type="InterPro" id="IPR044894">
    <property type="entry name" value="TubC_N_sf"/>
</dbReference>
<dbReference type="InterPro" id="IPR001242">
    <property type="entry name" value="Condensation_dom"/>
</dbReference>
<dbReference type="Gene3D" id="1.10.10.1830">
    <property type="entry name" value="Non-ribosomal peptide synthase, adenylation domain"/>
    <property type="match status" value="1"/>
</dbReference>
<reference evidence="3 4" key="1">
    <citation type="submission" date="2016-11" db="EMBL/GenBank/DDBJ databases">
        <title>Whole genomes of Flavobacteriaceae.</title>
        <authorList>
            <person name="Stine C."/>
            <person name="Li C."/>
            <person name="Tadesse D."/>
        </authorList>
    </citation>
    <scope>NUCLEOTIDE SEQUENCE [LARGE SCALE GENOMIC DNA]</scope>
    <source>
        <strain evidence="3 4">DSM 24704</strain>
    </source>
</reference>
<accession>A0A227NBL8</accession>
<dbReference type="EMBL" id="MUGS01000135">
    <property type="protein sequence ID" value="OXE94977.1"/>
    <property type="molecule type" value="Genomic_DNA"/>
</dbReference>
<dbReference type="InterPro" id="IPR023213">
    <property type="entry name" value="CAT-like_dom_sf"/>
</dbReference>
<organism evidence="3 4">
    <name type="scientific">Flavobacterium araucananum</name>
    <dbReference type="NCBI Taxonomy" id="946678"/>
    <lineage>
        <taxon>Bacteria</taxon>
        <taxon>Pseudomonadati</taxon>
        <taxon>Bacteroidota</taxon>
        <taxon>Flavobacteriia</taxon>
        <taxon>Flavobacteriales</taxon>
        <taxon>Flavobacteriaceae</taxon>
        <taxon>Flavobacterium</taxon>
    </lineage>
</organism>
<feature type="domain" description="Condensation" evidence="1">
    <location>
        <begin position="81"/>
        <end position="155"/>
    </location>
</feature>
<dbReference type="Pfam" id="PF00668">
    <property type="entry name" value="Condensation"/>
    <property type="match status" value="1"/>
</dbReference>
<name>A0A227NBL8_9FLAO</name>
<dbReference type="SUPFAM" id="SSF52777">
    <property type="entry name" value="CoA-dependent acyltransferases"/>
    <property type="match status" value="1"/>
</dbReference>
<comment type="caution">
    <text evidence="3">The sequence shown here is derived from an EMBL/GenBank/DDBJ whole genome shotgun (WGS) entry which is preliminary data.</text>
</comment>
<sequence length="179" mass="20854">MNKEKYKAITISNIIYRANNIGIWLWIEDDKLKFKFPQNINISEILIELKENKNAIIEILQKNNVCNDKVVENLIYCFMNGESILSFSQERLWFIEQYEQGTNAYHMPSVFELEPATDISGIKYALQCIVSRHEVLRSTIEQREDLGYGIQVVRDRVLVIEDSVLGVSEDYKSVIKTDI</sequence>
<dbReference type="GO" id="GO:0003824">
    <property type="term" value="F:catalytic activity"/>
    <property type="evidence" value="ECO:0007669"/>
    <property type="project" value="InterPro"/>
</dbReference>
<dbReference type="Pfam" id="PF18563">
    <property type="entry name" value="TubC_N"/>
    <property type="match status" value="1"/>
</dbReference>
<keyword evidence="4" id="KW-1185">Reference proteome</keyword>
<dbReference type="RefSeq" id="WP_208863573.1">
    <property type="nucleotide sequence ID" value="NZ_MUGS01000135.1"/>
</dbReference>
<evidence type="ECO:0000259" key="1">
    <source>
        <dbReference type="Pfam" id="PF00668"/>
    </source>
</evidence>
<dbReference type="InterPro" id="IPR041464">
    <property type="entry name" value="TubC_N"/>
</dbReference>
<evidence type="ECO:0008006" key="5">
    <source>
        <dbReference type="Google" id="ProtNLM"/>
    </source>
</evidence>